<dbReference type="Pfam" id="PF14200">
    <property type="entry name" value="RicinB_lectin_2"/>
    <property type="match status" value="2"/>
</dbReference>
<dbReference type="InterPro" id="IPR015289">
    <property type="entry name" value="A-L-arabinofuranosidase_B_cat"/>
</dbReference>
<dbReference type="Gene3D" id="2.80.10.50">
    <property type="match status" value="2"/>
</dbReference>
<dbReference type="SMART" id="SM00458">
    <property type="entry name" value="RICIN"/>
    <property type="match status" value="1"/>
</dbReference>
<organism evidence="2 3">
    <name type="scientific">Dactylosporangium vinaceum</name>
    <dbReference type="NCBI Taxonomy" id="53362"/>
    <lineage>
        <taxon>Bacteria</taxon>
        <taxon>Bacillati</taxon>
        <taxon>Actinomycetota</taxon>
        <taxon>Actinomycetes</taxon>
        <taxon>Micromonosporales</taxon>
        <taxon>Micromonosporaceae</taxon>
        <taxon>Dactylosporangium</taxon>
    </lineage>
</organism>
<dbReference type="InterPro" id="IPR000772">
    <property type="entry name" value="Ricin_B_lectin"/>
</dbReference>
<comment type="caution">
    <text evidence="2">The sequence shown here is derived from an EMBL/GenBank/DDBJ whole genome shotgun (WGS) entry which is preliminary data.</text>
</comment>
<dbReference type="Gene3D" id="2.60.120.200">
    <property type="match status" value="1"/>
</dbReference>
<dbReference type="PROSITE" id="PS50231">
    <property type="entry name" value="RICIN_B_LECTIN"/>
    <property type="match status" value="1"/>
</dbReference>
<name>A0ABV5MQX1_9ACTN</name>
<accession>A0ABV5MQX1</accession>
<dbReference type="SUPFAM" id="SSF50370">
    <property type="entry name" value="Ricin B-like lectins"/>
    <property type="match status" value="1"/>
</dbReference>
<dbReference type="Proteomes" id="UP001589608">
    <property type="component" value="Unassembled WGS sequence"/>
</dbReference>
<evidence type="ECO:0000313" key="2">
    <source>
        <dbReference type="EMBL" id="MFB9451261.1"/>
    </source>
</evidence>
<dbReference type="CDD" id="cd00161">
    <property type="entry name" value="beta-trefoil_Ricin-like"/>
    <property type="match status" value="1"/>
</dbReference>
<gene>
    <name evidence="2" type="ORF">ACFFTR_50065</name>
</gene>
<feature type="domain" description="Ricin B lectin" evidence="1">
    <location>
        <begin position="24"/>
        <end position="166"/>
    </location>
</feature>
<evidence type="ECO:0000259" key="1">
    <source>
        <dbReference type="SMART" id="SM00458"/>
    </source>
</evidence>
<dbReference type="PANTHER" id="PTHR39447:SF2">
    <property type="entry name" value="ALPHA-L-ARABINOFURANOSIDASE B"/>
    <property type="match status" value="1"/>
</dbReference>
<reference evidence="2 3" key="1">
    <citation type="submission" date="2024-09" db="EMBL/GenBank/DDBJ databases">
        <authorList>
            <person name="Sun Q."/>
            <person name="Mori K."/>
        </authorList>
    </citation>
    <scope>NUCLEOTIDE SEQUENCE [LARGE SCALE GENOMIC DNA]</scope>
    <source>
        <strain evidence="2 3">JCM 3307</strain>
    </source>
</reference>
<protein>
    <submittedName>
        <fullName evidence="2">Arabinofuranosidase catalytic domain-containing protein</fullName>
    </submittedName>
</protein>
<dbReference type="SUPFAM" id="SSF49899">
    <property type="entry name" value="Concanavalin A-like lectins/glucanases"/>
    <property type="match status" value="1"/>
</dbReference>
<dbReference type="RefSeq" id="WP_223094254.1">
    <property type="nucleotide sequence ID" value="NZ_CP061913.1"/>
</dbReference>
<dbReference type="EMBL" id="JBHMCA010000087">
    <property type="protein sequence ID" value="MFB9451261.1"/>
    <property type="molecule type" value="Genomic_DNA"/>
</dbReference>
<sequence length="503" mass="51152">MTVPIAVIAVTAWPSQAATAPTGGGVYTLASGASGKCIDVVGASTANSALLVQTACNVAAADQQWRAVAQASGRFNLANGNGGRCIDVPSSSTASGVQLQQYGCGDGTKVNQLWTFTASAVAAGKYVIKSVATGLCVSDKDGSTAGNNPIVQETCSDIARMQWSFNYVSGSTSAPTTSTGTRQPCDIYAAGGTPCVAAHSTTRALYAAYSGNLYQVKRASDSTTKNITPLAAGGVANAAAQDSFCAGTTCLITIIYDQSGKGNHLKQAPPGRFSGPAAGGYDNLATATAAPITVGGHKAYGVYVVPGVGYRNNATTGIATGDQPEGLYSIFDGTHYNGGCCMDYGNAETNGMDNGNGTMEAVYFGNNTSWGSGAGSGPWVQADLENGLFGGAQQFGNANNPTHTDRFLTAIVKGKANNFAIRAANAQSGSLSTHYNGVRPYIGLRVSGSYNPMRKEGAIILGTGGDNSIQGAGTWYEGAMTSGYPTDATENAVQANIVAAAYK</sequence>
<dbReference type="PANTHER" id="PTHR39447">
    <property type="entry name" value="ALPHA-L-ARABINOFURANOSIDASE B"/>
    <property type="match status" value="1"/>
</dbReference>
<proteinExistence type="predicted"/>
<keyword evidence="3" id="KW-1185">Reference proteome</keyword>
<dbReference type="InterPro" id="IPR013320">
    <property type="entry name" value="ConA-like_dom_sf"/>
</dbReference>
<evidence type="ECO:0000313" key="3">
    <source>
        <dbReference type="Proteomes" id="UP001589608"/>
    </source>
</evidence>
<dbReference type="InterPro" id="IPR035992">
    <property type="entry name" value="Ricin_B-like_lectins"/>
</dbReference>
<dbReference type="InterPro" id="IPR038964">
    <property type="entry name" value="ABFB"/>
</dbReference>
<dbReference type="Pfam" id="PF09206">
    <property type="entry name" value="ArabFuran-catal"/>
    <property type="match status" value="1"/>
</dbReference>